<evidence type="ECO:0000259" key="3">
    <source>
        <dbReference type="PROSITE" id="PS50853"/>
    </source>
</evidence>
<dbReference type="AlphaFoldDB" id="V6SIQ9"/>
<dbReference type="eggNOG" id="COG4412">
    <property type="taxonomic scope" value="Bacteria"/>
</dbReference>
<evidence type="ECO:0000313" key="4">
    <source>
        <dbReference type="EMBL" id="ESU26471.1"/>
    </source>
</evidence>
<keyword evidence="5" id="KW-1185">Reference proteome</keyword>
<dbReference type="InterPro" id="IPR013783">
    <property type="entry name" value="Ig-like_fold"/>
</dbReference>
<dbReference type="OrthoDB" id="975384at2"/>
<dbReference type="STRING" id="1341181.FLJC2902T_24400"/>
<comment type="caution">
    <text evidence="4">The sequence shown here is derived from an EMBL/GenBank/DDBJ whole genome shotgun (WGS) entry which is preliminary data.</text>
</comment>
<organism evidence="4 5">
    <name type="scientific">Flavobacterium limnosediminis JC2902</name>
    <dbReference type="NCBI Taxonomy" id="1341181"/>
    <lineage>
        <taxon>Bacteria</taxon>
        <taxon>Pseudomonadati</taxon>
        <taxon>Bacteroidota</taxon>
        <taxon>Flavobacteriia</taxon>
        <taxon>Flavobacteriales</taxon>
        <taxon>Flavobacteriaceae</taxon>
        <taxon>Flavobacterium</taxon>
    </lineage>
</organism>
<dbReference type="PATRIC" id="fig|1341181.4.peg.2402"/>
<dbReference type="eggNOG" id="COG4733">
    <property type="taxonomic scope" value="Bacteria"/>
</dbReference>
<dbReference type="CDD" id="cd00063">
    <property type="entry name" value="FN3"/>
    <property type="match status" value="2"/>
</dbReference>
<gene>
    <name evidence="4" type="ORF">FLJC2902T_24400</name>
</gene>
<dbReference type="SMART" id="SM00060">
    <property type="entry name" value="FN3"/>
    <property type="match status" value="2"/>
</dbReference>
<feature type="domain" description="Fibronectin type-III" evidence="3">
    <location>
        <begin position="423"/>
        <end position="510"/>
    </location>
</feature>
<feature type="domain" description="Fibronectin type-III" evidence="3">
    <location>
        <begin position="154"/>
        <end position="244"/>
    </location>
</feature>
<evidence type="ECO:0000313" key="5">
    <source>
        <dbReference type="Proteomes" id="UP000018004"/>
    </source>
</evidence>
<feature type="signal peptide" evidence="2">
    <location>
        <begin position="1"/>
        <end position="30"/>
    </location>
</feature>
<dbReference type="NCBIfam" id="TIGR04183">
    <property type="entry name" value="Por_Secre_tail"/>
    <property type="match status" value="1"/>
</dbReference>
<name>V6SIQ9_9FLAO</name>
<dbReference type="PROSITE" id="PS50853">
    <property type="entry name" value="FN3"/>
    <property type="match status" value="2"/>
</dbReference>
<keyword evidence="1 2" id="KW-0732">Signal</keyword>
<evidence type="ECO:0000256" key="1">
    <source>
        <dbReference type="ARBA" id="ARBA00022729"/>
    </source>
</evidence>
<dbReference type="Pfam" id="PF18962">
    <property type="entry name" value="Por_Secre_tail"/>
    <property type="match status" value="1"/>
</dbReference>
<protein>
    <recommendedName>
        <fullName evidence="3">Fibronectin type-III domain-containing protein</fullName>
    </recommendedName>
</protein>
<dbReference type="SUPFAM" id="SSF49265">
    <property type="entry name" value="Fibronectin type III"/>
    <property type="match status" value="2"/>
</dbReference>
<evidence type="ECO:0000256" key="2">
    <source>
        <dbReference type="SAM" id="SignalP"/>
    </source>
</evidence>
<accession>V6SIQ9</accession>
<feature type="chain" id="PRO_5004750692" description="Fibronectin type-III domain-containing protein" evidence="2">
    <location>
        <begin position="31"/>
        <end position="731"/>
    </location>
</feature>
<reference evidence="4 5" key="1">
    <citation type="submission" date="2013-08" db="EMBL/GenBank/DDBJ databases">
        <title>Flavobacterium limnosediminis JC2902 genome sequencing.</title>
        <authorList>
            <person name="Lee K."/>
            <person name="Yi H."/>
            <person name="Park S."/>
            <person name="Chun J."/>
        </authorList>
    </citation>
    <scope>NUCLEOTIDE SEQUENCE [LARGE SCALE GENOMIC DNA]</scope>
    <source>
        <strain evidence="4 5">JC2902</strain>
    </source>
</reference>
<proteinExistence type="predicted"/>
<dbReference type="InterPro" id="IPR036116">
    <property type="entry name" value="FN3_sf"/>
</dbReference>
<dbReference type="InterPro" id="IPR026444">
    <property type="entry name" value="Secre_tail"/>
</dbReference>
<dbReference type="Gene3D" id="2.60.40.10">
    <property type="entry name" value="Immunoglobulins"/>
    <property type="match status" value="2"/>
</dbReference>
<sequence length="731" mass="76398">MLFLPKNKYIFMKKITFLLFFFVFGLQVFAQSTCTQTFTVSGQDDDPTVLTINASSITCNGTGTISSMRLINAAGSLVSGACASDGSDWFGFDLSVDGGTVITGCAANFNNVDITGFSSLTITSHDDDNFSDGVTITIDVEVTFTATAVPGCTTLSTPTNGTADVLSSQISWPVASGGATGYKLNVGTTTGGTNVLNMQDVGNVLTYDLGTLTPGTTYYVKVTPYNAIGDAVACAETSFTTCGTITAPASEDFSVDLPECWQLADGGDLTAGPSGFGDSDWSADGFANNGTTGAIKYNIYAASANDWIVSPMFTIPATGYELKFDAAATQWNNTTAPTTPWESDDTVEVLVSTGLNNWTVLYTYNDTNVPSNVGTTNIIDLDAYAGQNVRFAFRAVEGTADGGADIDFSIDNMQIRLTPACVEPTGVIASNVTHSSADIAWSVTTGNYQYVLDQVATNPAGAGTAITTNSFNATPLAPSTTYYFHVRTDCGGTFSIWTTVSFTTLATPPANDNCANATALTAGGVFSDNPVTGTNVGATSSAGETAPGCANYSGGDVWFSVVVPASGNLTFENNTDAGGITDSAAAVYSGVCGALVLIDCDDSSSSDPNDQPLIQVTGRTPGEVLYYRVWEYGNNSFGTFKVSAYDASLSTGSFDTTAFKAYPNPVKNVLNLSYATEISSVEVYNMLGQNVMTKTLNVAQGQIDMSNLNAGNYIVKFTADGVTQTIKVIKQ</sequence>
<dbReference type="Proteomes" id="UP000018004">
    <property type="component" value="Unassembled WGS sequence"/>
</dbReference>
<dbReference type="InterPro" id="IPR003961">
    <property type="entry name" value="FN3_dom"/>
</dbReference>
<dbReference type="EMBL" id="AVGG01000018">
    <property type="protein sequence ID" value="ESU26471.1"/>
    <property type="molecule type" value="Genomic_DNA"/>
</dbReference>